<reference evidence="3" key="1">
    <citation type="submission" date="2019-02" db="EMBL/GenBank/DDBJ databases">
        <title>Complete genome sequence of Rhodoferax sp. Gr-4.</title>
        <authorList>
            <person name="Jin L."/>
        </authorList>
    </citation>
    <scope>NUCLEOTIDE SEQUENCE [LARGE SCALE GENOMIC DNA]</scope>
    <source>
        <strain evidence="3">Gr-4</strain>
    </source>
</reference>
<evidence type="ECO:0000313" key="2">
    <source>
        <dbReference type="EMBL" id="QDL52825.1"/>
    </source>
</evidence>
<dbReference type="KEGG" id="rhg:EXZ61_00775"/>
<gene>
    <name evidence="2" type="ORF">EXZ61_00775</name>
</gene>
<dbReference type="RefSeq" id="WP_142808277.1">
    <property type="nucleotide sequence ID" value="NZ_CP036282.1"/>
</dbReference>
<feature type="signal peptide" evidence="1">
    <location>
        <begin position="1"/>
        <end position="17"/>
    </location>
</feature>
<name>A0A515EJI8_9BURK</name>
<dbReference type="AlphaFoldDB" id="A0A515EJI8"/>
<sequence length="217" mass="24277">MATCLALWVSTALHAQAPVQFNNSPQALKQYEASTMDGLRERCPSKKAGADLWTRDELQGMRNGYVLVNERLPEAGRYTVFVFDQDKRSFTLMDGQGLERNARLHLKLALPRDYGRCRIMRSPTGAERLEVVHIERNSIADTQAMGRLLAEATEMAQQLALPSTPPVLCAEGTAPKPLALNDRIMVQGKVLVLPACHEPALALRERLDKLVRKVFER</sequence>
<keyword evidence="3" id="KW-1185">Reference proteome</keyword>
<reference evidence="3" key="2">
    <citation type="journal article" date="2020" name="Int. J. Syst. Evol. Microbiol.">
        <title>Genomic insights into a novel species Rhodoferax aquaticus sp. nov., isolated from freshwater.</title>
        <authorList>
            <person name="Li T."/>
            <person name="Zhuo Y."/>
            <person name="Jin C.Z."/>
            <person name="Wu X."/>
            <person name="Ko S.R."/>
            <person name="Jin F.J."/>
            <person name="Ahn C.Y."/>
            <person name="Oh H.M."/>
            <person name="Lee H.G."/>
            <person name="Jin L."/>
        </authorList>
    </citation>
    <scope>NUCLEOTIDE SEQUENCE [LARGE SCALE GENOMIC DNA]</scope>
    <source>
        <strain evidence="3">Gr-4</strain>
    </source>
</reference>
<keyword evidence="1" id="KW-0732">Signal</keyword>
<protein>
    <submittedName>
        <fullName evidence="2">Uncharacterized protein</fullName>
    </submittedName>
</protein>
<dbReference type="EMBL" id="CP036282">
    <property type="protein sequence ID" value="QDL52825.1"/>
    <property type="molecule type" value="Genomic_DNA"/>
</dbReference>
<dbReference type="Proteomes" id="UP000317365">
    <property type="component" value="Chromosome"/>
</dbReference>
<evidence type="ECO:0000256" key="1">
    <source>
        <dbReference type="SAM" id="SignalP"/>
    </source>
</evidence>
<proteinExistence type="predicted"/>
<accession>A0A515EJI8</accession>
<evidence type="ECO:0000313" key="3">
    <source>
        <dbReference type="Proteomes" id="UP000317365"/>
    </source>
</evidence>
<organism evidence="2 3">
    <name type="scientific">Rhodoferax aquaticus</name>
    <dbReference type="NCBI Taxonomy" id="2527691"/>
    <lineage>
        <taxon>Bacteria</taxon>
        <taxon>Pseudomonadati</taxon>
        <taxon>Pseudomonadota</taxon>
        <taxon>Betaproteobacteria</taxon>
        <taxon>Burkholderiales</taxon>
        <taxon>Comamonadaceae</taxon>
        <taxon>Rhodoferax</taxon>
    </lineage>
</organism>
<feature type="chain" id="PRO_5021764519" evidence="1">
    <location>
        <begin position="18"/>
        <end position="217"/>
    </location>
</feature>